<dbReference type="GO" id="GO:0006357">
    <property type="term" value="P:regulation of transcription by RNA polymerase II"/>
    <property type="evidence" value="ECO:0007669"/>
    <property type="project" value="TreeGrafter"/>
</dbReference>
<dbReference type="OrthoDB" id="10067281at2759"/>
<evidence type="ECO:0000313" key="3">
    <source>
        <dbReference type="Proteomes" id="UP000507470"/>
    </source>
</evidence>
<proteinExistence type="predicted"/>
<dbReference type="GO" id="GO:0042799">
    <property type="term" value="F:histone H4K20 methyltransferase activity"/>
    <property type="evidence" value="ECO:0007669"/>
    <property type="project" value="TreeGrafter"/>
</dbReference>
<dbReference type="SMART" id="SM00317">
    <property type="entry name" value="SET"/>
    <property type="match status" value="1"/>
</dbReference>
<gene>
    <name evidence="2" type="ORF">MCOR_57849</name>
</gene>
<dbReference type="PROSITE" id="PS50280">
    <property type="entry name" value="SET"/>
    <property type="match status" value="1"/>
</dbReference>
<dbReference type="Pfam" id="PF00856">
    <property type="entry name" value="SET"/>
    <property type="match status" value="1"/>
</dbReference>
<dbReference type="EMBL" id="CACVKT020010361">
    <property type="protein sequence ID" value="CAC5426108.1"/>
    <property type="molecule type" value="Genomic_DNA"/>
</dbReference>
<accession>A0A6J8EZM4</accession>
<dbReference type="GO" id="GO:0005634">
    <property type="term" value="C:nucleus"/>
    <property type="evidence" value="ECO:0007669"/>
    <property type="project" value="TreeGrafter"/>
</dbReference>
<dbReference type="PANTHER" id="PTHR46167:SF1">
    <property type="entry name" value="N-LYSINE METHYLTRANSFERASE KMT5A"/>
    <property type="match status" value="1"/>
</dbReference>
<dbReference type="PANTHER" id="PTHR46167">
    <property type="entry name" value="N-LYSINE METHYLTRANSFERASE KMT5A"/>
    <property type="match status" value="1"/>
</dbReference>
<name>A0A6J8EZM4_MYTCO</name>
<dbReference type="InterPro" id="IPR001214">
    <property type="entry name" value="SET_dom"/>
</dbReference>
<dbReference type="SUPFAM" id="SSF82199">
    <property type="entry name" value="SET domain"/>
    <property type="match status" value="1"/>
</dbReference>
<evidence type="ECO:0000313" key="2">
    <source>
        <dbReference type="EMBL" id="CAC5426108.1"/>
    </source>
</evidence>
<protein>
    <recommendedName>
        <fullName evidence="1">SET domain-containing protein</fullName>
    </recommendedName>
</protein>
<dbReference type="InterPro" id="IPR046341">
    <property type="entry name" value="SET_dom_sf"/>
</dbReference>
<evidence type="ECO:0000259" key="1">
    <source>
        <dbReference type="PROSITE" id="PS50280"/>
    </source>
</evidence>
<organism evidence="2 3">
    <name type="scientific">Mytilus coruscus</name>
    <name type="common">Sea mussel</name>
    <dbReference type="NCBI Taxonomy" id="42192"/>
    <lineage>
        <taxon>Eukaryota</taxon>
        <taxon>Metazoa</taxon>
        <taxon>Spiralia</taxon>
        <taxon>Lophotrochozoa</taxon>
        <taxon>Mollusca</taxon>
        <taxon>Bivalvia</taxon>
        <taxon>Autobranchia</taxon>
        <taxon>Pteriomorphia</taxon>
        <taxon>Mytilida</taxon>
        <taxon>Mytiloidea</taxon>
        <taxon>Mytilidae</taxon>
        <taxon>Mytilinae</taxon>
        <taxon>Mytilus</taxon>
    </lineage>
</organism>
<dbReference type="GO" id="GO:0043516">
    <property type="term" value="P:regulation of DNA damage response, signal transduction by p53 class mediator"/>
    <property type="evidence" value="ECO:0007669"/>
    <property type="project" value="TreeGrafter"/>
</dbReference>
<feature type="domain" description="SET" evidence="1">
    <location>
        <begin position="20"/>
        <end position="177"/>
    </location>
</feature>
<dbReference type="AlphaFoldDB" id="A0A6J8EZM4"/>
<sequence length="233" mass="26800">METFPEKQAEQYIRLKKDKDGFVVRYIDDTLGKGVFAERSFNKGAFLLEYDGDLVSNKEGSKRLEVHSNTLGCYVFFFKYGGKSLRYMSQTITHGEEMQIVITNLIKCIAQQLVYHSEGQMSIDATFSKQMGRFVNDGVGADENAVMKKIVVDRSPHLVLFAIRDIYSGDEIRYDYGDASRNLPWRKRPFKGEKKNMGIDYRLDINPVHRLRAFLANIHTYYPHLGVSVDVDD</sequence>
<keyword evidence="3" id="KW-1185">Reference proteome</keyword>
<dbReference type="Gene3D" id="2.170.270.10">
    <property type="entry name" value="SET domain"/>
    <property type="match status" value="1"/>
</dbReference>
<dbReference type="InterPro" id="IPR051760">
    <property type="entry name" value="KMT5A"/>
</dbReference>
<dbReference type="Proteomes" id="UP000507470">
    <property type="component" value="Unassembled WGS sequence"/>
</dbReference>
<dbReference type="GO" id="GO:0005700">
    <property type="term" value="C:polytene chromosome"/>
    <property type="evidence" value="ECO:0007669"/>
    <property type="project" value="TreeGrafter"/>
</dbReference>
<reference evidence="2 3" key="1">
    <citation type="submission" date="2020-06" db="EMBL/GenBank/DDBJ databases">
        <authorList>
            <person name="Li R."/>
            <person name="Bekaert M."/>
        </authorList>
    </citation>
    <scope>NUCLEOTIDE SEQUENCE [LARGE SCALE GENOMIC DNA]</scope>
    <source>
        <strain evidence="3">wild</strain>
    </source>
</reference>